<name>A0A1M5E9G3_9BACT</name>
<evidence type="ECO:0000313" key="1">
    <source>
        <dbReference type="EMBL" id="SHF75888.1"/>
    </source>
</evidence>
<dbReference type="Proteomes" id="UP000184164">
    <property type="component" value="Unassembled WGS sequence"/>
</dbReference>
<organism evidence="1 2">
    <name type="scientific">Mariniphaga anaerophila</name>
    <dbReference type="NCBI Taxonomy" id="1484053"/>
    <lineage>
        <taxon>Bacteria</taxon>
        <taxon>Pseudomonadati</taxon>
        <taxon>Bacteroidota</taxon>
        <taxon>Bacteroidia</taxon>
        <taxon>Marinilabiliales</taxon>
        <taxon>Prolixibacteraceae</taxon>
        <taxon>Mariniphaga</taxon>
    </lineage>
</organism>
<evidence type="ECO:0000313" key="2">
    <source>
        <dbReference type="Proteomes" id="UP000184164"/>
    </source>
</evidence>
<protein>
    <submittedName>
        <fullName evidence="1">Uncharacterized protein</fullName>
    </submittedName>
</protein>
<gene>
    <name evidence="1" type="ORF">SAMN05444274_108138</name>
</gene>
<reference evidence="1 2" key="1">
    <citation type="submission" date="2016-11" db="EMBL/GenBank/DDBJ databases">
        <authorList>
            <person name="Jaros S."/>
            <person name="Januszkiewicz K."/>
            <person name="Wedrychowicz H."/>
        </authorList>
    </citation>
    <scope>NUCLEOTIDE SEQUENCE [LARGE SCALE GENOMIC DNA]</scope>
    <source>
        <strain evidence="1 2">DSM 26910</strain>
    </source>
</reference>
<proteinExistence type="predicted"/>
<accession>A0A1M5E9G3</accession>
<keyword evidence="2" id="KW-1185">Reference proteome</keyword>
<sequence length="65" mass="7262">MALQSICPKCDSSSFEIAETPVKNSNYRLMFVRCSNCGCVVGVKDFFNTPTLIHQLAKKLHINLV</sequence>
<dbReference type="AlphaFoldDB" id="A0A1M5E9G3"/>
<dbReference type="EMBL" id="FQUM01000008">
    <property type="protein sequence ID" value="SHF75888.1"/>
    <property type="molecule type" value="Genomic_DNA"/>
</dbReference>